<keyword evidence="11 24" id="KW-0812">Transmembrane</keyword>
<evidence type="ECO:0000256" key="9">
    <source>
        <dbReference type="ARBA" id="ARBA00022516"/>
    </source>
</evidence>
<evidence type="ECO:0000256" key="14">
    <source>
        <dbReference type="ARBA" id="ARBA00023098"/>
    </source>
</evidence>
<evidence type="ECO:0000256" key="21">
    <source>
        <dbReference type="ARBA" id="ARBA00032396"/>
    </source>
</evidence>
<dbReference type="EC" id="2.7.7.41" evidence="6"/>
<feature type="transmembrane region" description="Helical" evidence="24">
    <location>
        <begin position="130"/>
        <end position="148"/>
    </location>
</feature>
<evidence type="ECO:0000256" key="16">
    <source>
        <dbReference type="ARBA" id="ARBA00023209"/>
    </source>
</evidence>
<dbReference type="GO" id="GO:0004605">
    <property type="term" value="F:phosphatidate cytidylyltransferase activity"/>
    <property type="evidence" value="ECO:0007669"/>
    <property type="project" value="UniProtKB-EC"/>
</dbReference>
<evidence type="ECO:0000256" key="23">
    <source>
        <dbReference type="ARBA" id="ARBA00033406"/>
    </source>
</evidence>
<feature type="transmembrane region" description="Helical" evidence="24">
    <location>
        <begin position="73"/>
        <end position="91"/>
    </location>
</feature>
<keyword evidence="16" id="KW-0594">Phospholipid biosynthesis</keyword>
<evidence type="ECO:0000256" key="10">
    <source>
        <dbReference type="ARBA" id="ARBA00022679"/>
    </source>
</evidence>
<keyword evidence="10" id="KW-0808">Transferase</keyword>
<name>A0A9X7VU43_9BACL</name>
<dbReference type="AlphaFoldDB" id="A0A9X7VU43"/>
<evidence type="ECO:0000256" key="1">
    <source>
        <dbReference type="ARBA" id="ARBA00001698"/>
    </source>
</evidence>
<evidence type="ECO:0000256" key="6">
    <source>
        <dbReference type="ARBA" id="ARBA00012487"/>
    </source>
</evidence>
<dbReference type="RefSeq" id="WP_206654740.1">
    <property type="nucleotide sequence ID" value="NZ_CP071182.1"/>
</dbReference>
<keyword evidence="9" id="KW-0444">Lipid biosynthesis</keyword>
<evidence type="ECO:0000313" key="25">
    <source>
        <dbReference type="EMBL" id="QSO45369.1"/>
    </source>
</evidence>
<comment type="subcellular location">
    <subcellularLocation>
        <location evidence="2">Cell membrane</location>
        <topology evidence="2">Multi-pass membrane protein</topology>
    </subcellularLocation>
</comment>
<evidence type="ECO:0000256" key="8">
    <source>
        <dbReference type="ARBA" id="ARBA00022475"/>
    </source>
</evidence>
<keyword evidence="8" id="KW-1003">Cell membrane</keyword>
<dbReference type="PANTHER" id="PTHR46382">
    <property type="entry name" value="PHOSPHATIDATE CYTIDYLYLTRANSFERASE"/>
    <property type="match status" value="1"/>
</dbReference>
<dbReference type="Proteomes" id="UP000663505">
    <property type="component" value="Chromosome"/>
</dbReference>
<dbReference type="PANTHER" id="PTHR46382:SF1">
    <property type="entry name" value="PHOSPHATIDATE CYTIDYLYLTRANSFERASE"/>
    <property type="match status" value="1"/>
</dbReference>
<evidence type="ECO:0000256" key="15">
    <source>
        <dbReference type="ARBA" id="ARBA00023136"/>
    </source>
</evidence>
<dbReference type="GO" id="GO:0016024">
    <property type="term" value="P:CDP-diacylglycerol biosynthetic process"/>
    <property type="evidence" value="ECO:0007669"/>
    <property type="project" value="TreeGrafter"/>
</dbReference>
<evidence type="ECO:0000256" key="22">
    <source>
        <dbReference type="ARBA" id="ARBA00032743"/>
    </source>
</evidence>
<keyword evidence="12 25" id="KW-0548">Nucleotidyltransferase</keyword>
<evidence type="ECO:0000256" key="12">
    <source>
        <dbReference type="ARBA" id="ARBA00022695"/>
    </source>
</evidence>
<evidence type="ECO:0000256" key="3">
    <source>
        <dbReference type="ARBA" id="ARBA00005119"/>
    </source>
</evidence>
<feature type="transmembrane region" description="Helical" evidence="24">
    <location>
        <begin position="6"/>
        <end position="38"/>
    </location>
</feature>
<keyword evidence="15 24" id="KW-0472">Membrane</keyword>
<feature type="transmembrane region" description="Helical" evidence="24">
    <location>
        <begin position="169"/>
        <end position="188"/>
    </location>
</feature>
<evidence type="ECO:0000256" key="2">
    <source>
        <dbReference type="ARBA" id="ARBA00004651"/>
    </source>
</evidence>
<dbReference type="Pfam" id="PF01148">
    <property type="entry name" value="CTP_transf_1"/>
    <property type="match status" value="1"/>
</dbReference>
<comment type="pathway">
    <text evidence="4">Lipid metabolism.</text>
</comment>
<dbReference type="EMBL" id="CP071182">
    <property type="protein sequence ID" value="QSO45369.1"/>
    <property type="molecule type" value="Genomic_DNA"/>
</dbReference>
<evidence type="ECO:0000313" key="26">
    <source>
        <dbReference type="Proteomes" id="UP000663505"/>
    </source>
</evidence>
<organism evidence="25 26">
    <name type="scientific">Alicyclobacillus mengziensis</name>
    <dbReference type="NCBI Taxonomy" id="2931921"/>
    <lineage>
        <taxon>Bacteria</taxon>
        <taxon>Bacillati</taxon>
        <taxon>Bacillota</taxon>
        <taxon>Bacilli</taxon>
        <taxon>Bacillales</taxon>
        <taxon>Alicyclobacillaceae</taxon>
        <taxon>Alicyclobacillus</taxon>
    </lineage>
</organism>
<protein>
    <recommendedName>
        <fullName evidence="7">Phosphatidate cytidylyltransferase</fullName>
        <ecNumber evidence="6">2.7.7.41</ecNumber>
    </recommendedName>
    <alternativeName>
        <fullName evidence="20">CDP-DAG synthase</fullName>
    </alternativeName>
    <alternativeName>
        <fullName evidence="22">CDP-DG synthase</fullName>
    </alternativeName>
    <alternativeName>
        <fullName evidence="18">CDP-diacylglycerol synthase</fullName>
    </alternativeName>
    <alternativeName>
        <fullName evidence="21">CDP-diglyceride pyrophosphorylase</fullName>
    </alternativeName>
    <alternativeName>
        <fullName evidence="23">CDP-diglyceride synthase</fullName>
    </alternativeName>
    <alternativeName>
        <fullName evidence="19">CTP:phosphatidate cytidylyltransferase</fullName>
    </alternativeName>
</protein>
<sequence>MLQKRVITATLGVAVVVLALLLGTTTWQVLVFIAAVWAMIEFASLAHQRFYAVMSICAYLVIAYAVFSRSPVGTHFLVVVLAVFLAIPVLLQNRVSVQQSAFVLAGALYIGLGAKSLTEMHALPNGTLWLFVYLLSVWSTDTAAYFVGRSVGGRKLLPAISPNKTVSGSLGGLVAAIIIPTIVGVIAISPHGWVKYVVVGFAASVVGQIGDLIESAYKRTSGVKDSGHLLPGHGGMLDRTDSLLFAAPIVLWLMTSLR</sequence>
<evidence type="ECO:0000256" key="20">
    <source>
        <dbReference type="ARBA" id="ARBA00032253"/>
    </source>
</evidence>
<keyword evidence="13 24" id="KW-1133">Transmembrane helix</keyword>
<comment type="catalytic activity">
    <reaction evidence="1">
        <text>a 1,2-diacyl-sn-glycero-3-phosphate + CTP + H(+) = a CDP-1,2-diacyl-sn-glycerol + diphosphate</text>
        <dbReference type="Rhea" id="RHEA:16229"/>
        <dbReference type="ChEBI" id="CHEBI:15378"/>
        <dbReference type="ChEBI" id="CHEBI:33019"/>
        <dbReference type="ChEBI" id="CHEBI:37563"/>
        <dbReference type="ChEBI" id="CHEBI:58332"/>
        <dbReference type="ChEBI" id="CHEBI:58608"/>
        <dbReference type="EC" id="2.7.7.41"/>
    </reaction>
</comment>
<evidence type="ECO:0000256" key="7">
    <source>
        <dbReference type="ARBA" id="ARBA00019373"/>
    </source>
</evidence>
<gene>
    <name evidence="25" type="ORF">JZ786_12265</name>
</gene>
<evidence type="ECO:0000256" key="5">
    <source>
        <dbReference type="ARBA" id="ARBA00010185"/>
    </source>
</evidence>
<evidence type="ECO:0000256" key="11">
    <source>
        <dbReference type="ARBA" id="ARBA00022692"/>
    </source>
</evidence>
<keyword evidence="14" id="KW-0443">Lipid metabolism</keyword>
<dbReference type="GO" id="GO:0005886">
    <property type="term" value="C:plasma membrane"/>
    <property type="evidence" value="ECO:0007669"/>
    <property type="project" value="UniProtKB-SubCell"/>
</dbReference>
<evidence type="ECO:0000256" key="17">
    <source>
        <dbReference type="ARBA" id="ARBA00023264"/>
    </source>
</evidence>
<evidence type="ECO:0000256" key="4">
    <source>
        <dbReference type="ARBA" id="ARBA00005189"/>
    </source>
</evidence>
<comment type="similarity">
    <text evidence="5">Belongs to the CDS family.</text>
</comment>
<feature type="transmembrane region" description="Helical" evidence="24">
    <location>
        <begin position="50"/>
        <end position="67"/>
    </location>
</feature>
<evidence type="ECO:0000256" key="18">
    <source>
        <dbReference type="ARBA" id="ARBA00029893"/>
    </source>
</evidence>
<feature type="transmembrane region" description="Helical" evidence="24">
    <location>
        <begin position="100"/>
        <end position="118"/>
    </location>
</feature>
<comment type="pathway">
    <text evidence="3">Phospholipid metabolism; CDP-diacylglycerol biosynthesis; CDP-diacylglycerol from sn-glycerol 3-phosphate: step 3/3.</text>
</comment>
<proteinExistence type="inferred from homology"/>
<dbReference type="KEGG" id="afx:JZ786_12265"/>
<evidence type="ECO:0000256" key="24">
    <source>
        <dbReference type="SAM" id="Phobius"/>
    </source>
</evidence>
<reference evidence="25 26" key="1">
    <citation type="submission" date="2021-02" db="EMBL/GenBank/DDBJ databases">
        <title>Alicyclobacillus curvatus sp. nov. and Alicyclobacillus mengziensis sp. nov., two acidophilic bacteria isolated from acid mine drainage.</title>
        <authorList>
            <person name="Huang Y."/>
        </authorList>
    </citation>
    <scope>NUCLEOTIDE SEQUENCE [LARGE SCALE GENOMIC DNA]</scope>
    <source>
        <strain evidence="25 26">S30H14</strain>
    </source>
</reference>
<keyword evidence="17" id="KW-1208">Phospholipid metabolism</keyword>
<evidence type="ECO:0000256" key="13">
    <source>
        <dbReference type="ARBA" id="ARBA00022989"/>
    </source>
</evidence>
<evidence type="ECO:0000256" key="19">
    <source>
        <dbReference type="ARBA" id="ARBA00031825"/>
    </source>
</evidence>
<accession>A0A9X7VU43</accession>
<keyword evidence="26" id="KW-1185">Reference proteome</keyword>